<evidence type="ECO:0000256" key="6">
    <source>
        <dbReference type="SAM" id="MobiDB-lite"/>
    </source>
</evidence>
<feature type="compositionally biased region" description="Basic and acidic residues" evidence="6">
    <location>
        <begin position="227"/>
        <end position="239"/>
    </location>
</feature>
<organism evidence="7 8">
    <name type="scientific">Rosa chinensis</name>
    <name type="common">China rose</name>
    <dbReference type="NCBI Taxonomy" id="74649"/>
    <lineage>
        <taxon>Eukaryota</taxon>
        <taxon>Viridiplantae</taxon>
        <taxon>Streptophyta</taxon>
        <taxon>Embryophyta</taxon>
        <taxon>Tracheophyta</taxon>
        <taxon>Spermatophyta</taxon>
        <taxon>Magnoliopsida</taxon>
        <taxon>eudicotyledons</taxon>
        <taxon>Gunneridae</taxon>
        <taxon>Pentapetalae</taxon>
        <taxon>rosids</taxon>
        <taxon>fabids</taxon>
        <taxon>Rosales</taxon>
        <taxon>Rosaceae</taxon>
        <taxon>Rosoideae</taxon>
        <taxon>Rosoideae incertae sedis</taxon>
        <taxon>Rosa</taxon>
    </lineage>
</organism>
<dbReference type="OrthoDB" id="47276at2759"/>
<reference evidence="7 8" key="1">
    <citation type="journal article" date="2018" name="Nat. Genet.">
        <title>The Rosa genome provides new insights in the design of modern roses.</title>
        <authorList>
            <person name="Bendahmane M."/>
        </authorList>
    </citation>
    <scope>NUCLEOTIDE SEQUENCE [LARGE SCALE GENOMIC DNA]</scope>
    <source>
        <strain evidence="8">cv. Old Blush</strain>
    </source>
</reference>
<sequence>MDTLLEEFPNSMNKFAFDQNSIPSFADQNPADQFEPNHEFTNPSFSPANSYPYTDFSSSSSGLSSEGVYSPDTSDSNTILRFISEMLMEEEDLENKPCMLQDCLALRAAEKSLYDVLVQEDPSSISQNLTSTYQNVGSPDDGSNHSSSSSIAGSNWVDSDFNYIQEVLDTVVPNPFVSNGKGGVTDLEGNSSISADARRLSDDVKFSPDKDESDESRNGSRGKKNRYREDGDYLDEERSYKQSAVYADEIEPEEMFDQVLLCQGHKSSSSPQVSELKDGNGKLQRNGKPKGSKAKKTGKKKAGDNKEVVDLQTLLTQCAQAVASYDKRNANEQLKLIRQHSSPYGDGTQRLAHYLANGLEERLTAAVSSYKQSVCFSRGNLSAAVILKAYRTYITACPFKKMSNFYANQTIRKLAEEKTRLHIIDFGILYGYQWPCLIQALSKRPGGPPMVRITGIEFPQSGFRPSEGLEETGRRLQNYCKRVNVPFEYTAIAKNWETIQYEDIKVERDEVTVVNCLYRLKNLPDDEVLDSPRDTVLKLIRRINPDVFIHGIVNGTYNAPFFDTRFREALYHFSSLFDMYEETLPREDPDRLLFEQEVFGRDLINVVACEGSMRLERPETYKQWQMRNIRAGFKQLPLDQDLLKRIKTMVKSEYHKDFVVDEDGKWVLHGWKGRIIHAISCWKSAW</sequence>
<feature type="region of interest" description="VHIID" evidence="5">
    <location>
        <begin position="390"/>
        <end position="455"/>
    </location>
</feature>
<dbReference type="PANTHER" id="PTHR31636">
    <property type="entry name" value="OSJNBA0084A10.13 PROTEIN-RELATED"/>
    <property type="match status" value="1"/>
</dbReference>
<feature type="region of interest" description="Disordered" evidence="6">
    <location>
        <begin position="26"/>
        <end position="46"/>
    </location>
</feature>
<comment type="caution">
    <text evidence="5">Lacks conserved residue(s) required for the propagation of feature annotation.</text>
</comment>
<feature type="region of interest" description="Leucine repeat II (LRII)" evidence="5">
    <location>
        <begin position="471"/>
        <end position="503"/>
    </location>
</feature>
<keyword evidence="4" id="KW-0539">Nucleus</keyword>
<proteinExistence type="inferred from homology"/>
<feature type="region of interest" description="SAW" evidence="5">
    <location>
        <begin position="608"/>
        <end position="683"/>
    </location>
</feature>
<feature type="compositionally biased region" description="Basic and acidic residues" evidence="6">
    <location>
        <begin position="196"/>
        <end position="218"/>
    </location>
</feature>
<evidence type="ECO:0000256" key="5">
    <source>
        <dbReference type="PROSITE-ProRule" id="PRU01191"/>
    </source>
</evidence>
<evidence type="ECO:0000256" key="3">
    <source>
        <dbReference type="ARBA" id="ARBA00023163"/>
    </source>
</evidence>
<feature type="compositionally biased region" description="Basic residues" evidence="6">
    <location>
        <begin position="285"/>
        <end position="300"/>
    </location>
</feature>
<feature type="compositionally biased region" description="Low complexity" evidence="6">
    <location>
        <begin position="137"/>
        <end position="151"/>
    </location>
</feature>
<dbReference type="PROSITE" id="PS50985">
    <property type="entry name" value="GRAS"/>
    <property type="match status" value="1"/>
</dbReference>
<dbReference type="Proteomes" id="UP000238479">
    <property type="component" value="Chromosome 5"/>
</dbReference>
<evidence type="ECO:0000313" key="8">
    <source>
        <dbReference type="Proteomes" id="UP000238479"/>
    </source>
</evidence>
<keyword evidence="8" id="KW-1185">Reference proteome</keyword>
<dbReference type="EMBL" id="PDCK01000043">
    <property type="protein sequence ID" value="PRQ34153.1"/>
    <property type="molecule type" value="Genomic_DNA"/>
</dbReference>
<gene>
    <name evidence="7" type="ORF">RchiOBHm_Chr5g0065671</name>
</gene>
<evidence type="ECO:0000256" key="4">
    <source>
        <dbReference type="ARBA" id="ARBA00023242"/>
    </source>
</evidence>
<feature type="region of interest" description="Disordered" evidence="6">
    <location>
        <begin position="266"/>
        <end position="305"/>
    </location>
</feature>
<comment type="subcellular location">
    <subcellularLocation>
        <location evidence="1">Nucleus</location>
    </subcellularLocation>
</comment>
<comment type="caution">
    <text evidence="7">The sequence shown here is derived from an EMBL/GenBank/DDBJ whole genome shotgun (WGS) entry which is preliminary data.</text>
</comment>
<dbReference type="STRING" id="74649.A0A2P6QJ11"/>
<dbReference type="Gramene" id="PRQ34153">
    <property type="protein sequence ID" value="PRQ34153"/>
    <property type="gene ID" value="RchiOBHm_Chr5g0065671"/>
</dbReference>
<name>A0A2P6QJ11_ROSCH</name>
<feature type="region of interest" description="Disordered" evidence="6">
    <location>
        <begin position="128"/>
        <end position="151"/>
    </location>
</feature>
<protein>
    <submittedName>
        <fullName evidence="7">Putative transcription factor GRAS family</fullName>
    </submittedName>
</protein>
<dbReference type="AlphaFoldDB" id="A0A2P6QJ11"/>
<keyword evidence="3" id="KW-0804">Transcription</keyword>
<feature type="region of interest" description="Disordered" evidence="6">
    <location>
        <begin position="182"/>
        <end position="239"/>
    </location>
</feature>
<accession>A0A2P6QJ11</accession>
<comment type="similarity">
    <text evidence="5">Belongs to the GRAS family.</text>
</comment>
<keyword evidence="2" id="KW-0805">Transcription regulation</keyword>
<evidence type="ECO:0000256" key="1">
    <source>
        <dbReference type="ARBA" id="ARBA00004123"/>
    </source>
</evidence>
<evidence type="ECO:0000256" key="2">
    <source>
        <dbReference type="ARBA" id="ARBA00023015"/>
    </source>
</evidence>
<dbReference type="InterPro" id="IPR005202">
    <property type="entry name" value="TF_GRAS"/>
</dbReference>
<dbReference type="Pfam" id="PF03514">
    <property type="entry name" value="GRAS"/>
    <property type="match status" value="1"/>
</dbReference>
<feature type="short sequence motif" description="VHIID" evidence="5">
    <location>
        <begin position="421"/>
        <end position="425"/>
    </location>
</feature>
<dbReference type="OMA" id="FTCFNES"/>
<dbReference type="GO" id="GO:0005634">
    <property type="term" value="C:nucleus"/>
    <property type="evidence" value="ECO:0007669"/>
    <property type="project" value="UniProtKB-SubCell"/>
</dbReference>
<evidence type="ECO:0000313" key="7">
    <source>
        <dbReference type="EMBL" id="PRQ34153.1"/>
    </source>
</evidence>